<dbReference type="OrthoDB" id="2619901at2"/>
<dbReference type="Proteomes" id="UP000295701">
    <property type="component" value="Unassembled WGS sequence"/>
</dbReference>
<keyword evidence="1" id="KW-1133">Transmembrane helix</keyword>
<gene>
    <name evidence="2" type="ORF">E2L08_14650</name>
</gene>
<keyword evidence="1" id="KW-0812">Transmembrane</keyword>
<evidence type="ECO:0000313" key="2">
    <source>
        <dbReference type="EMBL" id="TDL76062.1"/>
    </source>
</evidence>
<feature type="transmembrane region" description="Helical" evidence="1">
    <location>
        <begin position="79"/>
        <end position="99"/>
    </location>
</feature>
<feature type="transmembrane region" description="Helical" evidence="1">
    <location>
        <begin position="6"/>
        <end position="28"/>
    </location>
</feature>
<organism evidence="2 3">
    <name type="scientific">Palleronia sediminis</name>
    <dbReference type="NCBI Taxonomy" id="2547833"/>
    <lineage>
        <taxon>Bacteria</taxon>
        <taxon>Pseudomonadati</taxon>
        <taxon>Pseudomonadota</taxon>
        <taxon>Alphaproteobacteria</taxon>
        <taxon>Rhodobacterales</taxon>
        <taxon>Roseobacteraceae</taxon>
        <taxon>Palleronia</taxon>
    </lineage>
</organism>
<name>A0A4R6A0I2_9RHOB</name>
<protein>
    <submittedName>
        <fullName evidence="2">DUF2834 domain-containing protein</fullName>
    </submittedName>
</protein>
<dbReference type="InterPro" id="IPR021362">
    <property type="entry name" value="DUF2834"/>
</dbReference>
<proteinExistence type="predicted"/>
<dbReference type="EMBL" id="SNAA01000019">
    <property type="protein sequence ID" value="TDL76062.1"/>
    <property type="molecule type" value="Genomic_DNA"/>
</dbReference>
<dbReference type="Pfam" id="PF11196">
    <property type="entry name" value="DUF2834"/>
    <property type="match status" value="1"/>
</dbReference>
<feature type="transmembrane region" description="Helical" evidence="1">
    <location>
        <begin position="40"/>
        <end position="67"/>
    </location>
</feature>
<reference evidence="2 3" key="1">
    <citation type="submission" date="2019-03" db="EMBL/GenBank/DDBJ databases">
        <title>Primorskyibacter sp. SS33 isolated from sediments.</title>
        <authorList>
            <person name="Xunke S."/>
        </authorList>
    </citation>
    <scope>NUCLEOTIDE SEQUENCE [LARGE SCALE GENOMIC DNA]</scope>
    <source>
        <strain evidence="2 3">SS33</strain>
    </source>
</reference>
<evidence type="ECO:0000313" key="3">
    <source>
        <dbReference type="Proteomes" id="UP000295701"/>
    </source>
</evidence>
<dbReference type="AlphaFoldDB" id="A0A4R6A0I2"/>
<keyword evidence="3" id="KW-1185">Reference proteome</keyword>
<comment type="caution">
    <text evidence="2">The sequence shown here is derived from an EMBL/GenBank/DDBJ whole genome shotgun (WGS) entry which is preliminary data.</text>
</comment>
<keyword evidence="1" id="KW-0472">Membrane</keyword>
<sequence>MARGWRPVFIALAVWGAIHPMWYFAAYLRETGSLGALTDAWYVNASTTGLVWDLTIAAIALTVWVVAETIATRDWVRLFAIPATFCIGVSCGLPLYVWLRMRRDRMTGRNGATADDPTLDP</sequence>
<evidence type="ECO:0000256" key="1">
    <source>
        <dbReference type="SAM" id="Phobius"/>
    </source>
</evidence>
<accession>A0A4R6A0I2</accession>
<dbReference type="RefSeq" id="WP_133397843.1">
    <property type="nucleotide sequence ID" value="NZ_SNAA01000019.1"/>
</dbReference>